<comment type="caution">
    <text evidence="4">The sequence shown here is derived from an EMBL/GenBank/DDBJ whole genome shotgun (WGS) entry which is preliminary data.</text>
</comment>
<keyword evidence="1" id="KW-0732">Signal</keyword>
<dbReference type="Proteomes" id="UP001318860">
    <property type="component" value="Unassembled WGS sequence"/>
</dbReference>
<accession>A0ABR0VEY7</accession>
<dbReference type="Pfam" id="PF01453">
    <property type="entry name" value="B_lectin"/>
    <property type="match status" value="1"/>
</dbReference>
<keyword evidence="5" id="KW-1185">Reference proteome</keyword>
<feature type="domain" description="Bulb-type lectin" evidence="3">
    <location>
        <begin position="1"/>
        <end position="108"/>
    </location>
</feature>
<evidence type="ECO:0000256" key="2">
    <source>
        <dbReference type="ARBA" id="ARBA00023180"/>
    </source>
</evidence>
<sequence length="397" mass="44337">MVSSNENFEFGFFSPEYSRNRYIGIWYKKITVHTVVWVANRETPIPETSSGTLKVINPGLLVLVNDTNGIIWSTNTSSTVQNPVAKLLDSGNLVVKDDKNPENFLWESFDDPTDTFLPGMKLGRNFRTGLEVYIRSWKSNSDPGSGDFMYHCDPTGYPHKILKWAVRSDVVGPWGDDGPSGGVSDESGYGSIERKCSEKRKREILIVTLSLVIGIVTLLELDVVFSEKASSRGHEIVKTLLTRTSHQGVDEFKNEVICTAKLQHRNLVKLLVLEIISGKRNKGFSHKDHSLNLLGHAWMLYKEQRSLELVDSDLRNSCDLSKVVRSIHIGLLCVQELPEDRPSMSTVVLMLSNEGVLPQAKHPGFFTGRNTLKAENSVSSNTASSINEMTITLLQAR</sequence>
<proteinExistence type="predicted"/>
<dbReference type="InterPro" id="IPR001480">
    <property type="entry name" value="Bulb-type_lectin_dom"/>
</dbReference>
<keyword evidence="2" id="KW-0325">Glycoprotein</keyword>
<dbReference type="PANTHER" id="PTHR32444:SF183">
    <property type="entry name" value="APPLE DOMAIN-CONTAINING PROTEIN"/>
    <property type="match status" value="1"/>
</dbReference>
<dbReference type="Gene3D" id="1.10.510.10">
    <property type="entry name" value="Transferase(Phosphotransferase) domain 1"/>
    <property type="match status" value="1"/>
</dbReference>
<dbReference type="Pfam" id="PF11883">
    <property type="entry name" value="DUF3403"/>
    <property type="match status" value="1"/>
</dbReference>
<dbReference type="InterPro" id="IPR021820">
    <property type="entry name" value="S-locus_recpt_kinase_C"/>
</dbReference>
<reference evidence="4 5" key="1">
    <citation type="journal article" date="2021" name="Comput. Struct. Biotechnol. J.">
        <title>De novo genome assembly of the potent medicinal plant Rehmannia glutinosa using nanopore technology.</title>
        <authorList>
            <person name="Ma L."/>
            <person name="Dong C."/>
            <person name="Song C."/>
            <person name="Wang X."/>
            <person name="Zheng X."/>
            <person name="Niu Y."/>
            <person name="Chen S."/>
            <person name="Feng W."/>
        </authorList>
    </citation>
    <scope>NUCLEOTIDE SEQUENCE [LARGE SCALE GENOMIC DNA]</scope>
    <source>
        <strain evidence="4">DH-2019</strain>
    </source>
</reference>
<dbReference type="SUPFAM" id="SSF51110">
    <property type="entry name" value="alpha-D-mannose-specific plant lectins"/>
    <property type="match status" value="1"/>
</dbReference>
<evidence type="ECO:0000256" key="1">
    <source>
        <dbReference type="ARBA" id="ARBA00022729"/>
    </source>
</evidence>
<gene>
    <name evidence="4" type="ORF">DH2020_033559</name>
</gene>
<dbReference type="CDD" id="cd00028">
    <property type="entry name" value="B_lectin"/>
    <property type="match status" value="1"/>
</dbReference>
<dbReference type="EMBL" id="JABTTQ020001245">
    <property type="protein sequence ID" value="KAK6132754.1"/>
    <property type="molecule type" value="Genomic_DNA"/>
</dbReference>
<evidence type="ECO:0000259" key="3">
    <source>
        <dbReference type="PROSITE" id="PS50927"/>
    </source>
</evidence>
<dbReference type="InterPro" id="IPR036426">
    <property type="entry name" value="Bulb-type_lectin_dom_sf"/>
</dbReference>
<dbReference type="Gene3D" id="3.30.200.20">
    <property type="entry name" value="Phosphorylase Kinase, domain 1"/>
    <property type="match status" value="1"/>
</dbReference>
<name>A0ABR0VEY7_REHGL</name>
<dbReference type="PANTHER" id="PTHR32444">
    <property type="entry name" value="BULB-TYPE LECTIN DOMAIN-CONTAINING PROTEIN"/>
    <property type="match status" value="1"/>
</dbReference>
<organism evidence="4 5">
    <name type="scientific">Rehmannia glutinosa</name>
    <name type="common">Chinese foxglove</name>
    <dbReference type="NCBI Taxonomy" id="99300"/>
    <lineage>
        <taxon>Eukaryota</taxon>
        <taxon>Viridiplantae</taxon>
        <taxon>Streptophyta</taxon>
        <taxon>Embryophyta</taxon>
        <taxon>Tracheophyta</taxon>
        <taxon>Spermatophyta</taxon>
        <taxon>Magnoliopsida</taxon>
        <taxon>eudicotyledons</taxon>
        <taxon>Gunneridae</taxon>
        <taxon>Pentapetalae</taxon>
        <taxon>asterids</taxon>
        <taxon>lamiids</taxon>
        <taxon>Lamiales</taxon>
        <taxon>Orobanchaceae</taxon>
        <taxon>Rehmannieae</taxon>
        <taxon>Rehmannia</taxon>
    </lineage>
</organism>
<dbReference type="Gene3D" id="2.90.10.10">
    <property type="entry name" value="Bulb-type lectin domain"/>
    <property type="match status" value="1"/>
</dbReference>
<protein>
    <recommendedName>
        <fullName evidence="3">Bulb-type lectin domain-containing protein</fullName>
    </recommendedName>
</protein>
<dbReference type="PROSITE" id="PS50927">
    <property type="entry name" value="BULB_LECTIN"/>
    <property type="match status" value="1"/>
</dbReference>
<dbReference type="SMART" id="SM00108">
    <property type="entry name" value="B_lectin"/>
    <property type="match status" value="1"/>
</dbReference>
<evidence type="ECO:0000313" key="5">
    <source>
        <dbReference type="Proteomes" id="UP001318860"/>
    </source>
</evidence>
<evidence type="ECO:0000313" key="4">
    <source>
        <dbReference type="EMBL" id="KAK6132754.1"/>
    </source>
</evidence>